<dbReference type="Pfam" id="PF21654">
    <property type="entry name" value="DncV-like_NTFase"/>
    <property type="match status" value="1"/>
</dbReference>
<reference evidence="13 14" key="1">
    <citation type="submission" date="2017-04" db="EMBL/GenBank/DDBJ databases">
        <title>The genome sequence of Parageobacillus galactosidasius DSM 18751.</title>
        <authorList>
            <person name="Ramaloko W.T."/>
            <person name="Koen N."/>
            <person name="Polliack S."/>
            <person name="Aliyu H."/>
            <person name="Lebre P."/>
            <person name="Mohr T."/>
            <person name="Oswald F."/>
            <person name="Zwick M."/>
            <person name="Neumann A."/>
            <person name="Syldatk C."/>
            <person name="Cowan D."/>
            <person name="De Maayer P."/>
        </authorList>
    </citation>
    <scope>NUCLEOTIDE SEQUENCE [LARGE SCALE GENOMIC DNA]</scope>
    <source>
        <strain evidence="13 14">DSM 18751</strain>
    </source>
</reference>
<evidence type="ECO:0000256" key="5">
    <source>
        <dbReference type="ARBA" id="ARBA00022840"/>
    </source>
</evidence>
<dbReference type="GO" id="GO:0016779">
    <property type="term" value="F:nucleotidyltransferase activity"/>
    <property type="evidence" value="ECO:0007669"/>
    <property type="project" value="UniProtKB-KW"/>
</dbReference>
<dbReference type="RefSeq" id="WP_089096877.1">
    <property type="nucleotide sequence ID" value="NZ_NDYL01000001.1"/>
</dbReference>
<organism evidence="13 14">
    <name type="scientific">Parageobacillus galactosidasius</name>
    <dbReference type="NCBI Taxonomy" id="883812"/>
    <lineage>
        <taxon>Bacteria</taxon>
        <taxon>Bacillati</taxon>
        <taxon>Bacillota</taxon>
        <taxon>Bacilli</taxon>
        <taxon>Bacillales</taxon>
        <taxon>Anoxybacillaceae</taxon>
        <taxon>Parageobacillus</taxon>
    </lineage>
</organism>
<evidence type="ECO:0000259" key="12">
    <source>
        <dbReference type="Pfam" id="PF21654"/>
    </source>
</evidence>
<evidence type="ECO:0000256" key="2">
    <source>
        <dbReference type="ARBA" id="ARBA00022695"/>
    </source>
</evidence>
<dbReference type="GO" id="GO:0051607">
    <property type="term" value="P:defense response to virus"/>
    <property type="evidence" value="ECO:0007669"/>
    <property type="project" value="UniProtKB-KW"/>
</dbReference>
<evidence type="ECO:0000256" key="11">
    <source>
        <dbReference type="SAM" id="MobiDB-lite"/>
    </source>
</evidence>
<evidence type="ECO:0000256" key="3">
    <source>
        <dbReference type="ARBA" id="ARBA00022723"/>
    </source>
</evidence>
<keyword evidence="7" id="KW-0546">Nucleotide metabolism</keyword>
<dbReference type="GO" id="GO:0009117">
    <property type="term" value="P:nucleotide metabolic process"/>
    <property type="evidence" value="ECO:0007669"/>
    <property type="project" value="UniProtKB-KW"/>
</dbReference>
<dbReference type="InterPro" id="IPR048445">
    <property type="entry name" value="DncV-like_NTFase"/>
</dbReference>
<keyword evidence="6" id="KW-0460">Magnesium</keyword>
<evidence type="ECO:0000256" key="7">
    <source>
        <dbReference type="ARBA" id="ARBA00023080"/>
    </source>
</evidence>
<dbReference type="EMBL" id="NDYL01000001">
    <property type="protein sequence ID" value="OXB93958.1"/>
    <property type="molecule type" value="Genomic_DNA"/>
</dbReference>
<dbReference type="Proteomes" id="UP000198394">
    <property type="component" value="Unassembled WGS sequence"/>
</dbReference>
<comment type="caution">
    <text evidence="13">The sequence shown here is derived from an EMBL/GenBank/DDBJ whole genome shotgun (WGS) entry which is preliminary data.</text>
</comment>
<keyword evidence="14" id="KW-1185">Reference proteome</keyword>
<feature type="domain" description="Cyclic GMP-AMP synthase DncV-like nucleotidyltransferase" evidence="12">
    <location>
        <begin position="50"/>
        <end position="131"/>
    </location>
</feature>
<keyword evidence="5" id="KW-0067">ATP-binding</keyword>
<dbReference type="GO" id="GO:0005524">
    <property type="term" value="F:ATP binding"/>
    <property type="evidence" value="ECO:0007669"/>
    <property type="project" value="UniProtKB-KW"/>
</dbReference>
<comment type="catalytic activity">
    <reaction evidence="10">
        <text>GTP + ATP = 3',3'-cGAMP + 2 diphosphate</text>
        <dbReference type="Rhea" id="RHEA:35647"/>
        <dbReference type="ChEBI" id="CHEBI:30616"/>
        <dbReference type="ChEBI" id="CHEBI:33019"/>
        <dbReference type="ChEBI" id="CHEBI:37565"/>
        <dbReference type="ChEBI" id="CHEBI:71501"/>
    </reaction>
    <physiologicalReaction direction="left-to-right" evidence="10">
        <dbReference type="Rhea" id="RHEA:35648"/>
    </physiologicalReaction>
</comment>
<sequence>MANIQKYFEEFHEKIKLEYEDNDTLREKRDILIDKLKKNMPEDAPSFSTFNQGSYAMFTGIKPLDGGQYDIDVGLWFNMSKEDYPDPLVPKQWVYDALKDHTHDVRIKHPCVTVTYKEDGEPAYHVDLTVYAADNPDKKVYLARGKKYSSEENKYWEESNPKELINRIQNHLNDENDRAQFRRVIRYLKRWKDIKFNNVDKKPSGIGLTVAALDYFSPKYTYDAFTNTSYPDDLQAVTDFVQALINAFKWVYSEEEEKWVSRLIVNLPVSPYTDLFEKMTNKQMEDFKQKLEKLLIALQEAKSEVDPVEACKTLQKQFGDDFPVPDIEKTGERKDRPAIITESSSA</sequence>
<evidence type="ECO:0000256" key="6">
    <source>
        <dbReference type="ARBA" id="ARBA00022842"/>
    </source>
</evidence>
<proteinExistence type="predicted"/>
<evidence type="ECO:0000256" key="1">
    <source>
        <dbReference type="ARBA" id="ARBA00022679"/>
    </source>
</evidence>
<dbReference type="InterPro" id="IPR006116">
    <property type="entry name" value="NT_2-5OAS_ClassI-CCAase"/>
</dbReference>
<keyword evidence="1 13" id="KW-0808">Transferase</keyword>
<keyword evidence="4" id="KW-0547">Nucleotide-binding</keyword>
<feature type="region of interest" description="Disordered" evidence="11">
    <location>
        <begin position="322"/>
        <end position="346"/>
    </location>
</feature>
<name>A0A226QPV6_9BACL</name>
<dbReference type="CDD" id="cd05400">
    <property type="entry name" value="NT_2-5OAS_ClassI-CCAase"/>
    <property type="match status" value="1"/>
</dbReference>
<keyword evidence="3" id="KW-0479">Metal-binding</keyword>
<gene>
    <name evidence="13" type="ORF">B9L23_03370</name>
</gene>
<keyword evidence="2" id="KW-0548">Nucleotidyltransferase</keyword>
<accession>A0A226QPV6</accession>
<evidence type="ECO:0000256" key="4">
    <source>
        <dbReference type="ARBA" id="ARBA00022741"/>
    </source>
</evidence>
<feature type="compositionally biased region" description="Basic and acidic residues" evidence="11">
    <location>
        <begin position="326"/>
        <end position="337"/>
    </location>
</feature>
<evidence type="ECO:0000313" key="14">
    <source>
        <dbReference type="Proteomes" id="UP000198394"/>
    </source>
</evidence>
<evidence type="ECO:0000313" key="13">
    <source>
        <dbReference type="EMBL" id="OXB93958.1"/>
    </source>
</evidence>
<evidence type="ECO:0000256" key="8">
    <source>
        <dbReference type="ARBA" id="ARBA00023118"/>
    </source>
</evidence>
<evidence type="ECO:0000256" key="10">
    <source>
        <dbReference type="ARBA" id="ARBA00048304"/>
    </source>
</evidence>
<protein>
    <recommendedName>
        <fullName evidence="9">Cyclic GMP-AMP synthase</fullName>
    </recommendedName>
</protein>
<dbReference type="AlphaFoldDB" id="A0A226QPV6"/>
<evidence type="ECO:0000256" key="9">
    <source>
        <dbReference type="ARBA" id="ARBA00044145"/>
    </source>
</evidence>
<dbReference type="GO" id="GO:0046872">
    <property type="term" value="F:metal ion binding"/>
    <property type="evidence" value="ECO:0007669"/>
    <property type="project" value="UniProtKB-KW"/>
</dbReference>
<keyword evidence="8" id="KW-0051">Antiviral defense</keyword>